<organism evidence="1 2">
    <name type="scientific">Neocucurbitaria cava</name>
    <dbReference type="NCBI Taxonomy" id="798079"/>
    <lineage>
        <taxon>Eukaryota</taxon>
        <taxon>Fungi</taxon>
        <taxon>Dikarya</taxon>
        <taxon>Ascomycota</taxon>
        <taxon>Pezizomycotina</taxon>
        <taxon>Dothideomycetes</taxon>
        <taxon>Pleosporomycetidae</taxon>
        <taxon>Pleosporales</taxon>
        <taxon>Pleosporineae</taxon>
        <taxon>Cucurbitariaceae</taxon>
        <taxon>Neocucurbitaria</taxon>
    </lineage>
</organism>
<dbReference type="EMBL" id="JAPEUY010000003">
    <property type="protein sequence ID" value="KAJ4374845.1"/>
    <property type="molecule type" value="Genomic_DNA"/>
</dbReference>
<name>A0A9W8YD50_9PLEO</name>
<keyword evidence="2" id="KW-1185">Reference proteome</keyword>
<sequence>MYAIGDKFEVPGLKELARAKFKGTCDVFSNSSELATAARYVCWTAREEENTGLRSIVCDVIARDKEIIQKGEIRDMLEEYPELIKKDTGIEKSGRMKGVVSAV</sequence>
<evidence type="ECO:0000313" key="1">
    <source>
        <dbReference type="EMBL" id="KAJ4374845.1"/>
    </source>
</evidence>
<dbReference type="Proteomes" id="UP001140560">
    <property type="component" value="Unassembled WGS sequence"/>
</dbReference>
<dbReference type="AlphaFoldDB" id="A0A9W8YD50"/>
<accession>A0A9W8YD50</accession>
<dbReference type="OrthoDB" id="6359816at2759"/>
<reference evidence="1" key="1">
    <citation type="submission" date="2022-10" db="EMBL/GenBank/DDBJ databases">
        <title>Tapping the CABI collections for fungal endophytes: first genome assemblies for Collariella, Neodidymelliopsis, Ascochyta clinopodiicola, Didymella pomorum, Didymosphaeria variabile, Neocosmospora piperis and Neocucurbitaria cava.</title>
        <authorList>
            <person name="Hill R."/>
        </authorList>
    </citation>
    <scope>NUCLEOTIDE SEQUENCE</scope>
    <source>
        <strain evidence="1">IMI 356814</strain>
    </source>
</reference>
<evidence type="ECO:0000313" key="2">
    <source>
        <dbReference type="Proteomes" id="UP001140560"/>
    </source>
</evidence>
<comment type="caution">
    <text evidence="1">The sequence shown here is derived from an EMBL/GenBank/DDBJ whole genome shotgun (WGS) entry which is preliminary data.</text>
</comment>
<gene>
    <name evidence="1" type="ORF">N0V83_001923</name>
</gene>
<protein>
    <submittedName>
        <fullName evidence="1">Uncharacterized protein</fullName>
    </submittedName>
</protein>
<proteinExistence type="predicted"/>